<gene>
    <name evidence="11" type="ORF">BJ989_003233</name>
</gene>
<dbReference type="InterPro" id="IPR036250">
    <property type="entry name" value="AcylCo_DH-like_C"/>
</dbReference>
<comment type="similarity">
    <text evidence="2 7">Belongs to the acyl-CoA dehydrogenase family.</text>
</comment>
<proteinExistence type="inferred from homology"/>
<dbReference type="EMBL" id="JACCAC010000001">
    <property type="protein sequence ID" value="NYG56929.1"/>
    <property type="molecule type" value="Genomic_DNA"/>
</dbReference>
<dbReference type="Pfam" id="PF02770">
    <property type="entry name" value="Acyl-CoA_dh_M"/>
    <property type="match status" value="1"/>
</dbReference>
<dbReference type="InterPro" id="IPR046373">
    <property type="entry name" value="Acyl-CoA_Oxase/DH_mid-dom_sf"/>
</dbReference>
<protein>
    <submittedName>
        <fullName evidence="11">Acyl-CoA dehydrogenase</fullName>
        <ecNumber evidence="11">1.3.8.7</ecNumber>
    </submittedName>
</protein>
<dbReference type="GO" id="GO:0070991">
    <property type="term" value="F:medium-chain fatty acyl-CoA dehydrogenase activity"/>
    <property type="evidence" value="ECO:0007669"/>
    <property type="project" value="UniProtKB-EC"/>
</dbReference>
<evidence type="ECO:0000256" key="7">
    <source>
        <dbReference type="RuleBase" id="RU362125"/>
    </source>
</evidence>
<dbReference type="GO" id="GO:0033539">
    <property type="term" value="P:fatty acid beta-oxidation using acyl-CoA dehydrogenase"/>
    <property type="evidence" value="ECO:0007669"/>
    <property type="project" value="TreeGrafter"/>
</dbReference>
<comment type="subunit">
    <text evidence="3">Homodimer.</text>
</comment>
<dbReference type="RefSeq" id="WP_179519107.1">
    <property type="nucleotide sequence ID" value="NZ_JACCAC010000001.1"/>
</dbReference>
<keyword evidence="12" id="KW-1185">Reference proteome</keyword>
<dbReference type="Pfam" id="PF02771">
    <property type="entry name" value="Acyl-CoA_dh_N"/>
    <property type="match status" value="1"/>
</dbReference>
<accession>A0A7Y9RX59</accession>
<organism evidence="11 12">
    <name type="scientific">Nocardioides perillae</name>
    <dbReference type="NCBI Taxonomy" id="1119534"/>
    <lineage>
        <taxon>Bacteria</taxon>
        <taxon>Bacillati</taxon>
        <taxon>Actinomycetota</taxon>
        <taxon>Actinomycetes</taxon>
        <taxon>Propionibacteriales</taxon>
        <taxon>Nocardioidaceae</taxon>
        <taxon>Nocardioides</taxon>
    </lineage>
</organism>
<dbReference type="AlphaFoldDB" id="A0A7Y9RX59"/>
<dbReference type="SUPFAM" id="SSF56645">
    <property type="entry name" value="Acyl-CoA dehydrogenase NM domain-like"/>
    <property type="match status" value="1"/>
</dbReference>
<dbReference type="InterPro" id="IPR009100">
    <property type="entry name" value="AcylCoA_DH/oxidase_NM_dom_sf"/>
</dbReference>
<dbReference type="Gene3D" id="1.10.540.10">
    <property type="entry name" value="Acyl-CoA dehydrogenase/oxidase, N-terminal domain"/>
    <property type="match status" value="1"/>
</dbReference>
<evidence type="ECO:0000256" key="6">
    <source>
        <dbReference type="ARBA" id="ARBA00023002"/>
    </source>
</evidence>
<keyword evidence="5 7" id="KW-0274">FAD</keyword>
<dbReference type="SUPFAM" id="SSF47203">
    <property type="entry name" value="Acyl-CoA dehydrogenase C-terminal domain-like"/>
    <property type="match status" value="1"/>
</dbReference>
<dbReference type="InterPro" id="IPR037069">
    <property type="entry name" value="AcylCoA_DH/ox_N_sf"/>
</dbReference>
<dbReference type="GO" id="GO:0050660">
    <property type="term" value="F:flavin adenine dinucleotide binding"/>
    <property type="evidence" value="ECO:0007669"/>
    <property type="project" value="InterPro"/>
</dbReference>
<evidence type="ECO:0000256" key="4">
    <source>
        <dbReference type="ARBA" id="ARBA00022630"/>
    </source>
</evidence>
<dbReference type="InterPro" id="IPR050741">
    <property type="entry name" value="Acyl-CoA_dehydrogenase"/>
</dbReference>
<dbReference type="Proteomes" id="UP000544110">
    <property type="component" value="Unassembled WGS sequence"/>
</dbReference>
<evidence type="ECO:0000256" key="2">
    <source>
        <dbReference type="ARBA" id="ARBA00009347"/>
    </source>
</evidence>
<sequence>MDFAHDAATQELQRTLLDFMDSHVHPAEATFHAQLGELDDRWAWSRVPVLAELREAARERGLWNLFLPGEQGKAHGAPGLTNLQYAPLAEISGRSGHLAPAVMNCAAPDTGNMEVLAMFGTPEQQERWLTPLMDGRIRSAFAMTEPDVASSDATNIATRIERDGDELVLNGRKWWITGAMNPECEVFIVMGKTDPEASRHRQQSMVLVPRDTPGLEVVRGMEVFGYDDHEHGGHAELRFSDVRVPAANLIGPEGAGFAIAQARLGPGRIHHCMRSIGVAEMAIQLMCERAEARTAFGRTLSQQGVVRDWIAESRVRLEQLRLLVLKTAWLMDTVGNRGAHTEIQAIKIATPATVQWILDKAIQVHGAGGLSQDFPLANAYAGIRTLRFADGPDEVHKNSLAKAEIARHQH</sequence>
<dbReference type="PANTHER" id="PTHR48083:SF13">
    <property type="entry name" value="ACYL-COA DEHYDROGENASE FAMILY MEMBER 11"/>
    <property type="match status" value="1"/>
</dbReference>
<comment type="caution">
    <text evidence="11">The sequence shown here is derived from an EMBL/GenBank/DDBJ whole genome shotgun (WGS) entry which is preliminary data.</text>
</comment>
<dbReference type="Pfam" id="PF00441">
    <property type="entry name" value="Acyl-CoA_dh_1"/>
    <property type="match status" value="1"/>
</dbReference>
<dbReference type="GO" id="GO:0005737">
    <property type="term" value="C:cytoplasm"/>
    <property type="evidence" value="ECO:0007669"/>
    <property type="project" value="TreeGrafter"/>
</dbReference>
<evidence type="ECO:0000259" key="8">
    <source>
        <dbReference type="Pfam" id="PF00441"/>
    </source>
</evidence>
<dbReference type="Gene3D" id="2.40.110.10">
    <property type="entry name" value="Butyryl-CoA Dehydrogenase, subunit A, domain 2"/>
    <property type="match status" value="1"/>
</dbReference>
<keyword evidence="4 7" id="KW-0285">Flavoprotein</keyword>
<reference evidence="11 12" key="1">
    <citation type="submission" date="2020-07" db="EMBL/GenBank/DDBJ databases">
        <title>Sequencing the genomes of 1000 actinobacteria strains.</title>
        <authorList>
            <person name="Klenk H.-P."/>
        </authorList>
    </citation>
    <scope>NUCLEOTIDE SEQUENCE [LARGE SCALE GENOMIC DNA]</scope>
    <source>
        <strain evidence="11 12">DSM 24552</strain>
    </source>
</reference>
<keyword evidence="6 7" id="KW-0560">Oxidoreductase</keyword>
<comment type="cofactor">
    <cofactor evidence="1 7">
        <name>FAD</name>
        <dbReference type="ChEBI" id="CHEBI:57692"/>
    </cofactor>
</comment>
<dbReference type="InterPro" id="IPR009075">
    <property type="entry name" value="AcylCo_DH/oxidase_C"/>
</dbReference>
<dbReference type="Gene3D" id="1.20.140.10">
    <property type="entry name" value="Butyryl-CoA Dehydrogenase, subunit A, domain 3"/>
    <property type="match status" value="1"/>
</dbReference>
<dbReference type="InterPro" id="IPR013786">
    <property type="entry name" value="AcylCoA_DH/ox_N"/>
</dbReference>
<dbReference type="EC" id="1.3.8.7" evidence="11"/>
<feature type="domain" description="Acyl-CoA oxidase/dehydrogenase middle" evidence="9">
    <location>
        <begin position="140"/>
        <end position="242"/>
    </location>
</feature>
<evidence type="ECO:0000259" key="10">
    <source>
        <dbReference type="Pfam" id="PF02771"/>
    </source>
</evidence>
<evidence type="ECO:0000259" key="9">
    <source>
        <dbReference type="Pfam" id="PF02770"/>
    </source>
</evidence>
<evidence type="ECO:0000313" key="12">
    <source>
        <dbReference type="Proteomes" id="UP000544110"/>
    </source>
</evidence>
<feature type="domain" description="Acyl-CoA dehydrogenase/oxidase N-terminal" evidence="10">
    <location>
        <begin position="9"/>
        <end position="135"/>
    </location>
</feature>
<name>A0A7Y9RX59_9ACTN</name>
<evidence type="ECO:0000256" key="5">
    <source>
        <dbReference type="ARBA" id="ARBA00022827"/>
    </source>
</evidence>
<evidence type="ECO:0000256" key="3">
    <source>
        <dbReference type="ARBA" id="ARBA00011738"/>
    </source>
</evidence>
<dbReference type="FunFam" id="2.40.110.10:FF:000002">
    <property type="entry name" value="Acyl-CoA dehydrogenase fadE12"/>
    <property type="match status" value="1"/>
</dbReference>
<dbReference type="InterPro" id="IPR006091">
    <property type="entry name" value="Acyl-CoA_Oxase/DH_mid-dom"/>
</dbReference>
<evidence type="ECO:0000256" key="1">
    <source>
        <dbReference type="ARBA" id="ARBA00001974"/>
    </source>
</evidence>
<evidence type="ECO:0000313" key="11">
    <source>
        <dbReference type="EMBL" id="NYG56929.1"/>
    </source>
</evidence>
<feature type="domain" description="Acyl-CoA dehydrogenase/oxidase C-terminal" evidence="8">
    <location>
        <begin position="254"/>
        <end position="403"/>
    </location>
</feature>
<dbReference type="PANTHER" id="PTHR48083">
    <property type="entry name" value="MEDIUM-CHAIN SPECIFIC ACYL-COA DEHYDROGENASE, MITOCHONDRIAL-RELATED"/>
    <property type="match status" value="1"/>
</dbReference>